<organism evidence="2 3">
    <name type="scientific">Effrenium voratum</name>
    <dbReference type="NCBI Taxonomy" id="2562239"/>
    <lineage>
        <taxon>Eukaryota</taxon>
        <taxon>Sar</taxon>
        <taxon>Alveolata</taxon>
        <taxon>Dinophyceae</taxon>
        <taxon>Suessiales</taxon>
        <taxon>Symbiodiniaceae</taxon>
        <taxon>Effrenium</taxon>
    </lineage>
</organism>
<evidence type="ECO:0000259" key="1">
    <source>
        <dbReference type="PROSITE" id="PS51886"/>
    </source>
</evidence>
<dbReference type="EMBL" id="CAUJNA010003499">
    <property type="protein sequence ID" value="CAJ1403502.1"/>
    <property type="molecule type" value="Genomic_DNA"/>
</dbReference>
<comment type="caution">
    <text evidence="2">The sequence shown here is derived from an EMBL/GenBank/DDBJ whole genome shotgun (WGS) entry which is preliminary data.</text>
</comment>
<dbReference type="SMART" id="SM00584">
    <property type="entry name" value="TLDc"/>
    <property type="match status" value="1"/>
</dbReference>
<proteinExistence type="predicted"/>
<dbReference type="AlphaFoldDB" id="A0AA36JC56"/>
<reference evidence="2" key="1">
    <citation type="submission" date="2023-08" db="EMBL/GenBank/DDBJ databases">
        <authorList>
            <person name="Chen Y."/>
            <person name="Shah S."/>
            <person name="Dougan E. K."/>
            <person name="Thang M."/>
            <person name="Chan C."/>
        </authorList>
    </citation>
    <scope>NUCLEOTIDE SEQUENCE</scope>
</reference>
<evidence type="ECO:0000313" key="3">
    <source>
        <dbReference type="Proteomes" id="UP001178507"/>
    </source>
</evidence>
<protein>
    <recommendedName>
        <fullName evidence="1">TLDc domain-containing protein</fullName>
    </recommendedName>
</protein>
<keyword evidence="3" id="KW-1185">Reference proteome</keyword>
<name>A0AA36JC56_9DINO</name>
<dbReference type="PROSITE" id="PS51886">
    <property type="entry name" value="TLDC"/>
    <property type="match status" value="1"/>
</dbReference>
<gene>
    <name evidence="2" type="ORF">EVOR1521_LOCUS26167</name>
</gene>
<dbReference type="InterPro" id="IPR006571">
    <property type="entry name" value="TLDc_dom"/>
</dbReference>
<sequence length="285" mass="31679">MKLLYRASRDGFSAQAFHQKCDAHGPAVVIARSQAGYIFGRYTDTAFNSSGGYRQCSRSFLFHLSGPSIHGPSKHVIFQNHQHGICCSSNHAATFGGGHDMQIFPADAAARVAFSLGYTYQAAGTGFNYSFLAEGPEAVVTEWEVFQIQNNGEGAQLLCLKNYLEAKVAEWQEQEQAKEWSVVNKLLQVMNSGVEYAHKASQEDKKLHYRCQTINQDRPQRSTLNLRTSGSGWWGIGQVRAVPSLLGLLTNTHRHGFLFLGGDDARAYVHEWVRRNLEAPRPGSK</sequence>
<evidence type="ECO:0000313" key="2">
    <source>
        <dbReference type="EMBL" id="CAJ1403502.1"/>
    </source>
</evidence>
<feature type="domain" description="TLDc" evidence="1">
    <location>
        <begin position="1"/>
        <end position="149"/>
    </location>
</feature>
<dbReference type="Proteomes" id="UP001178507">
    <property type="component" value="Unassembled WGS sequence"/>
</dbReference>
<accession>A0AA36JC56</accession>
<dbReference type="Pfam" id="PF07534">
    <property type="entry name" value="TLD"/>
    <property type="match status" value="1"/>
</dbReference>